<dbReference type="GO" id="GO:0045944">
    <property type="term" value="P:positive regulation of transcription by RNA polymerase II"/>
    <property type="evidence" value="ECO:0007669"/>
    <property type="project" value="TreeGrafter"/>
</dbReference>
<dbReference type="InterPro" id="IPR021858">
    <property type="entry name" value="Fun_TF"/>
</dbReference>
<dbReference type="SUPFAM" id="SSF57701">
    <property type="entry name" value="Zn2/Cys6 DNA-binding domain"/>
    <property type="match status" value="1"/>
</dbReference>
<dbReference type="EMBL" id="CM001208">
    <property type="protein sequence ID" value="EGP82746.1"/>
    <property type="molecule type" value="Genomic_DNA"/>
</dbReference>
<feature type="region of interest" description="Disordered" evidence="3">
    <location>
        <begin position="86"/>
        <end position="108"/>
    </location>
</feature>
<keyword evidence="6" id="KW-1185">Reference proteome</keyword>
<dbReference type="PROSITE" id="PS00463">
    <property type="entry name" value="ZN2_CY6_FUNGAL_1"/>
    <property type="match status" value="1"/>
</dbReference>
<evidence type="ECO:0000313" key="5">
    <source>
        <dbReference type="EMBL" id="EGP82746.1"/>
    </source>
</evidence>
<organism evidence="5 6">
    <name type="scientific">Zymoseptoria tritici (strain CBS 115943 / IPO323)</name>
    <name type="common">Speckled leaf blotch fungus</name>
    <name type="synonym">Septoria tritici</name>
    <dbReference type="NCBI Taxonomy" id="336722"/>
    <lineage>
        <taxon>Eukaryota</taxon>
        <taxon>Fungi</taxon>
        <taxon>Dikarya</taxon>
        <taxon>Ascomycota</taxon>
        <taxon>Pezizomycotina</taxon>
        <taxon>Dothideomycetes</taxon>
        <taxon>Dothideomycetidae</taxon>
        <taxon>Mycosphaerellales</taxon>
        <taxon>Mycosphaerellaceae</taxon>
        <taxon>Zymoseptoria</taxon>
    </lineage>
</organism>
<sequence length="475" mass="52626">MPPRAAAKKERGCFQCSQRRIACDRAEPSCQKCAKKGIECSGLGRIRFVGGTARRGRSKVPNAAEDIGRATTCSLPAVIRWSDEGRAAQRPADKVANPQSDADGDETTVAERSTLRMAERPKKLDFVLTTPAVEDDADVCRAYYLTATAYTHHIVPWLPPIAAEVRMLFSYFSNVIAPVMVVLDDDANGYRSLILPMAFEDEVLCRAVMVVAAQHLSRRRPEFQKPAEAGRTAVISRLRNDSVQHSADKVLSECTWATLIVLLVGETVTGSPDYGLLIRMLLSLSTCTPVRDANPVLSKFLQAQTQMFELLGVPLLGETAGVLTLQKASESLTGWLSYPYIPEESEDWRLTESIRQCFLLACDIYKQCAECPEENPNLDESLQARSIQQLIDVVSQITPEARGAHALVWVCFIAGAASIDPTHRTYFVHRMEQVYARTHFGNIPGSIQSVQNIWAREEGERWTVCVPRVANVLVM</sequence>
<evidence type="ECO:0000256" key="2">
    <source>
        <dbReference type="ARBA" id="ARBA00023242"/>
    </source>
</evidence>
<dbReference type="VEuPathDB" id="FungiDB:ZTRI_13.159"/>
<name>F9XPZ4_ZYMTI</name>
<comment type="subcellular location">
    <subcellularLocation>
        <location evidence="1">Nucleus</location>
    </subcellularLocation>
</comment>
<evidence type="ECO:0000313" key="6">
    <source>
        <dbReference type="Proteomes" id="UP000008062"/>
    </source>
</evidence>
<dbReference type="InterPro" id="IPR001138">
    <property type="entry name" value="Zn2Cys6_DnaBD"/>
</dbReference>
<dbReference type="GO" id="GO:0005634">
    <property type="term" value="C:nucleus"/>
    <property type="evidence" value="ECO:0007669"/>
    <property type="project" value="UniProtKB-SubCell"/>
</dbReference>
<dbReference type="Pfam" id="PF00172">
    <property type="entry name" value="Zn_clus"/>
    <property type="match status" value="1"/>
</dbReference>
<dbReference type="GO" id="GO:0000976">
    <property type="term" value="F:transcription cis-regulatory region binding"/>
    <property type="evidence" value="ECO:0007669"/>
    <property type="project" value="TreeGrafter"/>
</dbReference>
<dbReference type="GO" id="GO:0000981">
    <property type="term" value="F:DNA-binding transcription factor activity, RNA polymerase II-specific"/>
    <property type="evidence" value="ECO:0007669"/>
    <property type="project" value="InterPro"/>
</dbReference>
<dbReference type="InterPro" id="IPR036864">
    <property type="entry name" value="Zn2-C6_fun-type_DNA-bd_sf"/>
</dbReference>
<dbReference type="HOGENOM" id="CLU_031387_1_0_1"/>
<dbReference type="PANTHER" id="PTHR37534">
    <property type="entry name" value="TRANSCRIPTIONAL ACTIVATOR PROTEIN UGA3"/>
    <property type="match status" value="1"/>
</dbReference>
<dbReference type="CDD" id="cd00067">
    <property type="entry name" value="GAL4"/>
    <property type="match status" value="1"/>
</dbReference>
<dbReference type="PANTHER" id="PTHR37534:SF17">
    <property type="entry name" value="ZN(2)-C6 FUNGAL-TYPE DOMAIN-CONTAINING PROTEIN"/>
    <property type="match status" value="1"/>
</dbReference>
<dbReference type="OMA" id="CFQCSRR"/>
<dbReference type="KEGG" id="ztr:MYCGRDRAFT_51169"/>
<dbReference type="RefSeq" id="XP_003847770.1">
    <property type="nucleotide sequence ID" value="XM_003847722.1"/>
</dbReference>
<dbReference type="GO" id="GO:0008270">
    <property type="term" value="F:zinc ion binding"/>
    <property type="evidence" value="ECO:0007669"/>
    <property type="project" value="InterPro"/>
</dbReference>
<accession>F9XPZ4</accession>
<dbReference type="Pfam" id="PF11951">
    <property type="entry name" value="Fungal_trans_2"/>
    <property type="match status" value="2"/>
</dbReference>
<dbReference type="STRING" id="336722.F9XPZ4"/>
<keyword evidence="2" id="KW-0539">Nucleus</keyword>
<feature type="domain" description="Zn(2)-C6 fungal-type" evidence="4">
    <location>
        <begin position="12"/>
        <end position="41"/>
    </location>
</feature>
<dbReference type="PROSITE" id="PS50048">
    <property type="entry name" value="ZN2_CY6_FUNGAL_2"/>
    <property type="match status" value="1"/>
</dbReference>
<evidence type="ECO:0000259" key="4">
    <source>
        <dbReference type="PROSITE" id="PS50048"/>
    </source>
</evidence>
<dbReference type="GeneID" id="13401001"/>
<dbReference type="OrthoDB" id="5386330at2759"/>
<dbReference type="AlphaFoldDB" id="F9XPZ4"/>
<proteinExistence type="predicted"/>
<dbReference type="InParanoid" id="F9XPZ4"/>
<dbReference type="Gene3D" id="4.10.240.10">
    <property type="entry name" value="Zn(2)-C6 fungal-type DNA-binding domain"/>
    <property type="match status" value="1"/>
</dbReference>
<evidence type="ECO:0000256" key="1">
    <source>
        <dbReference type="ARBA" id="ARBA00004123"/>
    </source>
</evidence>
<reference evidence="5 6" key="1">
    <citation type="journal article" date="2011" name="PLoS Genet.">
        <title>Finished genome of the fungal wheat pathogen Mycosphaerella graminicola reveals dispensome structure, chromosome plasticity, and stealth pathogenesis.</title>
        <authorList>
            <person name="Goodwin S.B."/>
            <person name="Ben M'barek S."/>
            <person name="Dhillon B."/>
            <person name="Wittenberg A.H.J."/>
            <person name="Crane C.F."/>
            <person name="Hane J.K."/>
            <person name="Foster A.J."/>
            <person name="Van der Lee T.A.J."/>
            <person name="Grimwood J."/>
            <person name="Aerts A."/>
            <person name="Antoniw J."/>
            <person name="Bailey A."/>
            <person name="Bluhm B."/>
            <person name="Bowler J."/>
            <person name="Bristow J."/>
            <person name="van der Burgt A."/>
            <person name="Canto-Canche B."/>
            <person name="Churchill A.C.L."/>
            <person name="Conde-Ferraez L."/>
            <person name="Cools H.J."/>
            <person name="Coutinho P.M."/>
            <person name="Csukai M."/>
            <person name="Dehal P."/>
            <person name="De Wit P."/>
            <person name="Donzelli B."/>
            <person name="van de Geest H.C."/>
            <person name="van Ham R.C.H.J."/>
            <person name="Hammond-Kosack K.E."/>
            <person name="Henrissat B."/>
            <person name="Kilian A."/>
            <person name="Kobayashi A.K."/>
            <person name="Koopmann E."/>
            <person name="Kourmpetis Y."/>
            <person name="Kuzniar A."/>
            <person name="Lindquist E."/>
            <person name="Lombard V."/>
            <person name="Maliepaard C."/>
            <person name="Martins N."/>
            <person name="Mehrabi R."/>
            <person name="Nap J.P.H."/>
            <person name="Ponomarenko A."/>
            <person name="Rudd J.J."/>
            <person name="Salamov A."/>
            <person name="Schmutz J."/>
            <person name="Schouten H.J."/>
            <person name="Shapiro H."/>
            <person name="Stergiopoulos I."/>
            <person name="Torriani S.F.F."/>
            <person name="Tu H."/>
            <person name="de Vries R.P."/>
            <person name="Waalwijk C."/>
            <person name="Ware S.B."/>
            <person name="Wiebenga A."/>
            <person name="Zwiers L.-H."/>
            <person name="Oliver R.P."/>
            <person name="Grigoriev I.V."/>
            <person name="Kema G.H.J."/>
        </authorList>
    </citation>
    <scope>NUCLEOTIDE SEQUENCE [LARGE SCALE GENOMIC DNA]</scope>
    <source>
        <strain evidence="6">CBS 115943 / IPO323</strain>
    </source>
</reference>
<dbReference type="Proteomes" id="UP000008062">
    <property type="component" value="Chromosome 13"/>
</dbReference>
<dbReference type="eggNOG" id="ENOG502SKTW">
    <property type="taxonomic scope" value="Eukaryota"/>
</dbReference>
<gene>
    <name evidence="5" type="ORF">MYCGRDRAFT_51169</name>
</gene>
<dbReference type="SMART" id="SM00066">
    <property type="entry name" value="GAL4"/>
    <property type="match status" value="1"/>
</dbReference>
<protein>
    <recommendedName>
        <fullName evidence="4">Zn(2)-C6 fungal-type domain-containing protein</fullName>
    </recommendedName>
</protein>
<evidence type="ECO:0000256" key="3">
    <source>
        <dbReference type="SAM" id="MobiDB-lite"/>
    </source>
</evidence>